<dbReference type="SUPFAM" id="SSF75005">
    <property type="entry name" value="Arabinanase/levansucrase/invertase"/>
    <property type="match status" value="1"/>
</dbReference>
<dbReference type="Gene3D" id="2.115.10.20">
    <property type="entry name" value="Glycosyl hydrolase domain, family 43"/>
    <property type="match status" value="1"/>
</dbReference>
<dbReference type="InterPro" id="IPR023296">
    <property type="entry name" value="Glyco_hydro_beta-prop_sf"/>
</dbReference>
<evidence type="ECO:0000313" key="3">
    <source>
        <dbReference type="Proteomes" id="UP000256530"/>
    </source>
</evidence>
<dbReference type="Gene3D" id="2.60.40.3350">
    <property type="match status" value="1"/>
</dbReference>
<gene>
    <name evidence="2" type="ORF">DET55_14327</name>
</gene>
<proteinExistence type="predicted"/>
<dbReference type="RefSeq" id="WP_235661831.1">
    <property type="nucleotide sequence ID" value="NZ_QTTY01000043.1"/>
</dbReference>
<feature type="domain" description="BppU N-terminal" evidence="1">
    <location>
        <begin position="1"/>
        <end position="145"/>
    </location>
</feature>
<dbReference type="Proteomes" id="UP000256530">
    <property type="component" value="Unassembled WGS sequence"/>
</dbReference>
<dbReference type="AlphaFoldDB" id="A0A3D9TX59"/>
<evidence type="ECO:0000313" key="2">
    <source>
        <dbReference type="EMBL" id="REF18324.1"/>
    </source>
</evidence>
<dbReference type="InterPro" id="IPR018913">
    <property type="entry name" value="BppU_N"/>
</dbReference>
<dbReference type="Pfam" id="PF10651">
    <property type="entry name" value="BppU_N"/>
    <property type="match status" value="1"/>
</dbReference>
<accession>A0A3D9TX59</accession>
<evidence type="ECO:0000259" key="1">
    <source>
        <dbReference type="Pfam" id="PF10651"/>
    </source>
</evidence>
<dbReference type="EMBL" id="QTTY01000043">
    <property type="protein sequence ID" value="REF18324.1"/>
    <property type="molecule type" value="Genomic_DNA"/>
</dbReference>
<name>A0A3D9TX59_BACMY</name>
<organism evidence="2 3">
    <name type="scientific">Bacillus mycoides</name>
    <dbReference type="NCBI Taxonomy" id="1405"/>
    <lineage>
        <taxon>Bacteria</taxon>
        <taxon>Bacillati</taxon>
        <taxon>Bacillota</taxon>
        <taxon>Bacilli</taxon>
        <taxon>Bacillales</taxon>
        <taxon>Bacillaceae</taxon>
        <taxon>Bacillus</taxon>
        <taxon>Bacillus cereus group</taxon>
    </lineage>
</organism>
<reference evidence="2 3" key="1">
    <citation type="submission" date="2018-08" db="EMBL/GenBank/DDBJ databases">
        <title>Freshwater and sediment microbial communities from various areas in North America, analyzing microbe dynamics in response to fracking.</title>
        <authorList>
            <person name="Lamendella R."/>
        </authorList>
    </citation>
    <scope>NUCLEOTIDE SEQUENCE [LARGE SCALE GENOMIC DNA]</scope>
    <source>
        <strain evidence="2 3">DB-1</strain>
    </source>
</reference>
<sequence length="763" mass="84145">MKTKLILDVNKTQHAQLNSIVTGRVGDKVSNIADIYLIDGGSPYNLTGSKVFFECVKPDNTVVRDDNGVKMIDATKGHFEYTFPTETFGAIGKAKQAFMSIEKDKIIRATTQDFVLITLPDAMTNRIPSESYLSDLEKLIKELNEMSLEEINSQAAAEASAAKEFAEKANELSNSVQTQLDTIVVNGDSSVEAAQARTDVKGDTSSSLKARLDKEQVKIEGLLDSLKFTANADNPLIIATYDGLNQTTHPKVVYFENGWSGWKYWMAHTPYPNSIDRYENPSISVSNDGTNWVNPSGIVNPIDQPTEAEITDKYHMSDTHLLLVNGYLECWYRFNKNGVTDQIMRKKSSDGINWSEREVMYTLSGNNMALSPAIVFDENKYKMWYVTGNFEIKYTESPDGKTWGNIQSVTINTGSKSYRPWHLDVIKYGTNYEMLLNAGDASLPLANDRKELLHGVSNNPTNFSLVSIMNPTPANSGKWDNYYLYRSCLVKIGSYYKIYYAAMSQMKKWHVGLTESANIKNLIGLSLNNMDGDLVNVNDIKPVRDVILEKGNKVYLSKTKASYVTSNEVKLVEEGVGGARLKLETWAPDTIGIVGDNGKTYGSLKADKFILGYSELADNDLKLLNKGVSGVHLKAGNRADTLEVRNDKNTLTGNVEAAIAYVSKISASDANPIFIDSILQINGTNPMRLKFVNPNVNGAGLGIGTSASSLRIVSDSGLQFGSLEIAGLLFQTGTVPSVEGAIRYNSTSKKHEGFNGSSWNPMY</sequence>
<protein>
    <submittedName>
        <fullName evidence="2">Uncharacterized protein DUF2479</fullName>
    </submittedName>
</protein>
<comment type="caution">
    <text evidence="2">The sequence shown here is derived from an EMBL/GenBank/DDBJ whole genome shotgun (WGS) entry which is preliminary data.</text>
</comment>